<protein>
    <submittedName>
        <fullName evidence="1">Uncharacterized protein</fullName>
    </submittedName>
</protein>
<organism evidence="1 2">
    <name type="scientific">Aphanizomenon flos-aquae FACHB-1040</name>
    <dbReference type="NCBI Taxonomy" id="2692887"/>
    <lineage>
        <taxon>Bacteria</taxon>
        <taxon>Bacillati</taxon>
        <taxon>Cyanobacteriota</taxon>
        <taxon>Cyanophyceae</taxon>
        <taxon>Nostocales</taxon>
        <taxon>Aphanizomenonaceae</taxon>
        <taxon>Aphanizomenon</taxon>
    </lineage>
</organism>
<evidence type="ECO:0000313" key="2">
    <source>
        <dbReference type="Proteomes" id="UP000606721"/>
    </source>
</evidence>
<gene>
    <name evidence="1" type="ORF">H6F99_23520</name>
</gene>
<dbReference type="RefSeq" id="WP_190384396.1">
    <property type="nucleotide sequence ID" value="NZ_JACJQT010000093.1"/>
</dbReference>
<reference evidence="1 2" key="1">
    <citation type="journal article" date="2020" name="ISME J.">
        <title>Comparative genomics reveals insights into cyanobacterial evolution and habitat adaptation.</title>
        <authorList>
            <person name="Chen M.Y."/>
            <person name="Teng W.K."/>
            <person name="Zhao L."/>
            <person name="Hu C.X."/>
            <person name="Zhou Y.K."/>
            <person name="Han B.P."/>
            <person name="Song L.R."/>
            <person name="Shu W.S."/>
        </authorList>
    </citation>
    <scope>NUCLEOTIDE SEQUENCE [LARGE SCALE GENOMIC DNA]</scope>
    <source>
        <strain evidence="1 2">FACHB-1040</strain>
    </source>
</reference>
<sequence length="46" mass="4893">MLFLARWFLRTLAAPKQKPNVAIPTAELGSKGTGVATAVNVVVELL</sequence>
<evidence type="ECO:0000313" key="1">
    <source>
        <dbReference type="EMBL" id="MBD2281131.1"/>
    </source>
</evidence>
<keyword evidence="2" id="KW-1185">Reference proteome</keyword>
<dbReference type="EMBL" id="JACJQT010000093">
    <property type="protein sequence ID" value="MBD2281131.1"/>
    <property type="molecule type" value="Genomic_DNA"/>
</dbReference>
<comment type="caution">
    <text evidence="1">The sequence shown here is derived from an EMBL/GenBank/DDBJ whole genome shotgun (WGS) entry which is preliminary data.</text>
</comment>
<name>A0ABR8C2J8_APHFL</name>
<dbReference type="Proteomes" id="UP000606721">
    <property type="component" value="Unassembled WGS sequence"/>
</dbReference>
<accession>A0ABR8C2J8</accession>
<proteinExistence type="predicted"/>